<dbReference type="InterPro" id="IPR013321">
    <property type="entry name" value="Arc_rbn_hlx_hlx"/>
</dbReference>
<evidence type="ECO:0000313" key="1">
    <source>
        <dbReference type="EMBL" id="GAQ25252.1"/>
    </source>
</evidence>
<evidence type="ECO:0000313" key="2">
    <source>
        <dbReference type="Proteomes" id="UP000062160"/>
    </source>
</evidence>
<dbReference type="OrthoDB" id="1634058at2"/>
<reference evidence="1" key="1">
    <citation type="journal article" date="2016" name="Genome Announc.">
        <title>Draft Genome Sequence of the Syntrophic Lactate-Degrading Bacterium Tepidanaerobacter syntrophicus JLT.</title>
        <authorList>
            <person name="Matsuura N."/>
            <person name="Ohashi A."/>
            <person name="Tourlousse D.M."/>
            <person name="Sekiguchi Y."/>
        </authorList>
    </citation>
    <scope>NUCLEOTIDE SEQUENCE [LARGE SCALE GENOMIC DNA]</scope>
    <source>
        <strain evidence="1">JL</strain>
    </source>
</reference>
<dbReference type="RefSeq" id="WP_059032653.1">
    <property type="nucleotide sequence ID" value="NZ_BSDN01000002.1"/>
</dbReference>
<dbReference type="EMBL" id="DF977001">
    <property type="protein sequence ID" value="GAQ25252.1"/>
    <property type="molecule type" value="Genomic_DNA"/>
</dbReference>
<dbReference type="AlphaFoldDB" id="A0A0U9HH74"/>
<proteinExistence type="predicted"/>
<gene>
    <name evidence="1" type="ORF">TSYNT_7270</name>
</gene>
<dbReference type="Gene3D" id="1.10.1220.10">
    <property type="entry name" value="Met repressor-like"/>
    <property type="match status" value="1"/>
</dbReference>
<sequence length="91" mass="10598">MSELRQIVISLPDNLLKEADYFISLANKNRNDFICDAMKSYLKEMEKSLMKEQLKNGYLQMAELNAQFAEIGLCEDFKDFVIYETRLSGCE</sequence>
<keyword evidence="2" id="KW-1185">Reference proteome</keyword>
<dbReference type="STRING" id="224999.GCA_001485475_01267"/>
<dbReference type="CDD" id="cd22231">
    <property type="entry name" value="RHH_NikR_HicB-like"/>
    <property type="match status" value="1"/>
</dbReference>
<protein>
    <submittedName>
        <fullName evidence="1">CopG family transcriptional regulator</fullName>
    </submittedName>
</protein>
<dbReference type="Proteomes" id="UP000062160">
    <property type="component" value="Unassembled WGS sequence"/>
</dbReference>
<organism evidence="1">
    <name type="scientific">Tepidanaerobacter syntrophicus</name>
    <dbReference type="NCBI Taxonomy" id="224999"/>
    <lineage>
        <taxon>Bacteria</taxon>
        <taxon>Bacillati</taxon>
        <taxon>Bacillota</taxon>
        <taxon>Clostridia</taxon>
        <taxon>Thermosediminibacterales</taxon>
        <taxon>Tepidanaerobacteraceae</taxon>
        <taxon>Tepidanaerobacter</taxon>
    </lineage>
</organism>
<accession>A0A0U9HH74</accession>
<dbReference type="GO" id="GO:0006355">
    <property type="term" value="P:regulation of DNA-templated transcription"/>
    <property type="evidence" value="ECO:0007669"/>
    <property type="project" value="InterPro"/>
</dbReference>
<name>A0A0U9HH74_9FIRM</name>